<evidence type="ECO:0000256" key="1">
    <source>
        <dbReference type="SAM" id="SignalP"/>
    </source>
</evidence>
<protein>
    <submittedName>
        <fullName evidence="2">Uncharacterized protein</fullName>
    </submittedName>
</protein>
<dbReference type="RefSeq" id="WP_350277898.1">
    <property type="nucleotide sequence ID" value="NZ_CP158165.1"/>
</dbReference>
<sequence length="310" mass="32664">MRGSRLWWAGVLPVSALLAAGLAAGPASASAAVAPTGVQQVAAACTVAVGSVTDAGDHYVREYTATTPPSMTGETPGLLAMFLDARLAGSMVKEPVAGGSRYSGWMIFGSVMWAVSYEADAQDKPIAGTFKTARVGGGWDGYSYFETSRTTTRTNQYALRSDGTLLRWTMSGSTWAAKASAPGFSSVRAMALISQTSTYDTFLATTRGGALYSVRVPTTGAFKPVVKLVRPAGSGWEKPINLVAERCGQYGTLLVGIDRNGENAEMFAIGHVNGTATVINELHWVDAEFPDPVYFRMTGRPGLTPPLNGE</sequence>
<keyword evidence="1" id="KW-0732">Signal</keyword>
<organism evidence="2">
    <name type="scientific">Kribbella sp. HUAS MG21</name>
    <dbReference type="NCBI Taxonomy" id="3160966"/>
    <lineage>
        <taxon>Bacteria</taxon>
        <taxon>Bacillati</taxon>
        <taxon>Actinomycetota</taxon>
        <taxon>Actinomycetes</taxon>
        <taxon>Propionibacteriales</taxon>
        <taxon>Kribbellaceae</taxon>
        <taxon>Kribbella</taxon>
    </lineage>
</organism>
<feature type="chain" id="PRO_5043571547" evidence="1">
    <location>
        <begin position="32"/>
        <end position="310"/>
    </location>
</feature>
<dbReference type="AlphaFoldDB" id="A0AAU7TDV6"/>
<feature type="signal peptide" evidence="1">
    <location>
        <begin position="1"/>
        <end position="31"/>
    </location>
</feature>
<dbReference type="EMBL" id="CP158165">
    <property type="protein sequence ID" value="XBV25083.1"/>
    <property type="molecule type" value="Genomic_DNA"/>
</dbReference>
<name>A0AAU7TDV6_9ACTN</name>
<reference evidence="2" key="1">
    <citation type="submission" date="2024-06" db="EMBL/GenBank/DDBJ databases">
        <title>Kribbella sp. strain HUAS MG21 genome sequences.</title>
        <authorList>
            <person name="Mo P."/>
        </authorList>
    </citation>
    <scope>NUCLEOTIDE SEQUENCE</scope>
    <source>
        <strain evidence="2">HUAS MG21</strain>
    </source>
</reference>
<proteinExistence type="predicted"/>
<gene>
    <name evidence="2" type="ORF">ABN611_01435</name>
</gene>
<evidence type="ECO:0000313" key="2">
    <source>
        <dbReference type="EMBL" id="XBV25083.1"/>
    </source>
</evidence>
<accession>A0AAU7TDV6</accession>